<gene>
    <name evidence="2" type="ORF">GCM10009810_14240</name>
</gene>
<organism evidence="2 3">
    <name type="scientific">Nostocoides vanveenii</name>
    <dbReference type="NCBI Taxonomy" id="330835"/>
    <lineage>
        <taxon>Bacteria</taxon>
        <taxon>Bacillati</taxon>
        <taxon>Actinomycetota</taxon>
        <taxon>Actinomycetes</taxon>
        <taxon>Micrococcales</taxon>
        <taxon>Intrasporangiaceae</taxon>
        <taxon>Nostocoides</taxon>
    </lineage>
</organism>
<feature type="region of interest" description="Disordered" evidence="1">
    <location>
        <begin position="1"/>
        <end position="23"/>
    </location>
</feature>
<evidence type="ECO:0000256" key="1">
    <source>
        <dbReference type="SAM" id="MobiDB-lite"/>
    </source>
</evidence>
<name>A0ABN2KH07_9MICO</name>
<dbReference type="EMBL" id="BAAAPN010000035">
    <property type="protein sequence ID" value="GAA1755611.1"/>
    <property type="molecule type" value="Genomic_DNA"/>
</dbReference>
<reference evidence="2 3" key="1">
    <citation type="journal article" date="2019" name="Int. J. Syst. Evol. Microbiol.">
        <title>The Global Catalogue of Microorganisms (GCM) 10K type strain sequencing project: providing services to taxonomists for standard genome sequencing and annotation.</title>
        <authorList>
            <consortium name="The Broad Institute Genomics Platform"/>
            <consortium name="The Broad Institute Genome Sequencing Center for Infectious Disease"/>
            <person name="Wu L."/>
            <person name="Ma J."/>
        </authorList>
    </citation>
    <scope>NUCLEOTIDE SEQUENCE [LARGE SCALE GENOMIC DNA]</scope>
    <source>
        <strain evidence="2 3">JCM 15591</strain>
    </source>
</reference>
<sequence length="124" mass="13442">MGHQLRQAAGAGSGQARPSANETTQVYTLKQRLGPLVINQIVEDYARGTSSRTLAQAHGVSRHSVDVLVADSGVKQQAPKMTPEQQREAIGLYESGLSTARVGDRLGFSQSAIWLLLKRTRTTR</sequence>
<dbReference type="Proteomes" id="UP001501475">
    <property type="component" value="Unassembled WGS sequence"/>
</dbReference>
<feature type="compositionally biased region" description="Low complexity" evidence="1">
    <location>
        <begin position="1"/>
        <end position="20"/>
    </location>
</feature>
<evidence type="ECO:0000313" key="3">
    <source>
        <dbReference type="Proteomes" id="UP001501475"/>
    </source>
</evidence>
<keyword evidence="3" id="KW-1185">Reference proteome</keyword>
<protein>
    <recommendedName>
        <fullName evidence="4">Resolvase HTH domain-containing protein</fullName>
    </recommendedName>
</protein>
<evidence type="ECO:0000313" key="2">
    <source>
        <dbReference type="EMBL" id="GAA1755611.1"/>
    </source>
</evidence>
<evidence type="ECO:0008006" key="4">
    <source>
        <dbReference type="Google" id="ProtNLM"/>
    </source>
</evidence>
<proteinExistence type="predicted"/>
<accession>A0ABN2KH07</accession>
<comment type="caution">
    <text evidence="2">The sequence shown here is derived from an EMBL/GenBank/DDBJ whole genome shotgun (WGS) entry which is preliminary data.</text>
</comment>